<dbReference type="EMBL" id="JAHRHJ020000004">
    <property type="protein sequence ID" value="KAH9317001.1"/>
    <property type="molecule type" value="Genomic_DNA"/>
</dbReference>
<reference evidence="1 2" key="1">
    <citation type="journal article" date="2021" name="Nat. Plants">
        <title>The Taxus genome provides insights into paclitaxel biosynthesis.</title>
        <authorList>
            <person name="Xiong X."/>
            <person name="Gou J."/>
            <person name="Liao Q."/>
            <person name="Li Y."/>
            <person name="Zhou Q."/>
            <person name="Bi G."/>
            <person name="Li C."/>
            <person name="Du R."/>
            <person name="Wang X."/>
            <person name="Sun T."/>
            <person name="Guo L."/>
            <person name="Liang H."/>
            <person name="Lu P."/>
            <person name="Wu Y."/>
            <person name="Zhang Z."/>
            <person name="Ro D.K."/>
            <person name="Shang Y."/>
            <person name="Huang S."/>
            <person name="Yan J."/>
        </authorList>
    </citation>
    <scope>NUCLEOTIDE SEQUENCE [LARGE SCALE GENOMIC DNA]</scope>
    <source>
        <strain evidence="1">Ta-2019</strain>
    </source>
</reference>
<gene>
    <name evidence="1" type="ORF">KI387_018770</name>
</gene>
<organism evidence="1 2">
    <name type="scientific">Taxus chinensis</name>
    <name type="common">Chinese yew</name>
    <name type="synonym">Taxus wallichiana var. chinensis</name>
    <dbReference type="NCBI Taxonomy" id="29808"/>
    <lineage>
        <taxon>Eukaryota</taxon>
        <taxon>Viridiplantae</taxon>
        <taxon>Streptophyta</taxon>
        <taxon>Embryophyta</taxon>
        <taxon>Tracheophyta</taxon>
        <taxon>Spermatophyta</taxon>
        <taxon>Pinopsida</taxon>
        <taxon>Pinidae</taxon>
        <taxon>Conifers II</taxon>
        <taxon>Cupressales</taxon>
        <taxon>Taxaceae</taxon>
        <taxon>Taxus</taxon>
    </lineage>
</organism>
<sequence length="167" mass="18463">MSLLKRPWKLHANAVFSCAKLDSTTTQHFPRPRHAPLRGKTKLIGEGEFSRCVAGAKKHRGQSMDVHQDKMEDFWGLCSHHVASKLPAAPRPAWVSSKLKKNKGALSDIAVASALVDLQVKMWKRANCSSKNAWGKNAVPWTAMISRFAQNGFVETALELFQANTVG</sequence>
<evidence type="ECO:0000313" key="1">
    <source>
        <dbReference type="EMBL" id="KAH9317001.1"/>
    </source>
</evidence>
<accession>A0AA38LAQ6</accession>
<dbReference type="Proteomes" id="UP000824469">
    <property type="component" value="Unassembled WGS sequence"/>
</dbReference>
<comment type="caution">
    <text evidence="1">The sequence shown here is derived from an EMBL/GenBank/DDBJ whole genome shotgun (WGS) entry which is preliminary data.</text>
</comment>
<feature type="non-terminal residue" evidence="1">
    <location>
        <position position="167"/>
    </location>
</feature>
<name>A0AA38LAQ6_TAXCH</name>
<dbReference type="AlphaFoldDB" id="A0AA38LAQ6"/>
<protein>
    <submittedName>
        <fullName evidence="1">Uncharacterized protein</fullName>
    </submittedName>
</protein>
<evidence type="ECO:0000313" key="2">
    <source>
        <dbReference type="Proteomes" id="UP000824469"/>
    </source>
</evidence>
<keyword evidence="2" id="KW-1185">Reference proteome</keyword>
<proteinExistence type="predicted"/>